<keyword evidence="2" id="KW-0479">Metal-binding</keyword>
<evidence type="ECO:0000256" key="4">
    <source>
        <dbReference type="ARBA" id="ARBA00022842"/>
    </source>
</evidence>
<feature type="compositionally biased region" description="Polar residues" evidence="5">
    <location>
        <begin position="235"/>
        <end position="245"/>
    </location>
</feature>
<dbReference type="GO" id="GO:0046872">
    <property type="term" value="F:metal ion binding"/>
    <property type="evidence" value="ECO:0007669"/>
    <property type="project" value="UniProtKB-KW"/>
</dbReference>
<dbReference type="AlphaFoldDB" id="A0A918YQK8"/>
<accession>A0A918YQK8</accession>
<dbReference type="PRINTS" id="PR00413">
    <property type="entry name" value="HADHALOGNASE"/>
</dbReference>
<dbReference type="InterPro" id="IPR023214">
    <property type="entry name" value="HAD_sf"/>
</dbReference>
<dbReference type="SFLD" id="SFLDS00003">
    <property type="entry name" value="Haloacid_Dehalogenase"/>
    <property type="match status" value="1"/>
</dbReference>
<reference evidence="6" key="2">
    <citation type="submission" date="2020-09" db="EMBL/GenBank/DDBJ databases">
        <authorList>
            <person name="Sun Q."/>
            <person name="Ohkuma M."/>
        </authorList>
    </citation>
    <scope>NUCLEOTIDE SEQUENCE</scope>
    <source>
        <strain evidence="6">JCM 4714</strain>
    </source>
</reference>
<evidence type="ECO:0000313" key="7">
    <source>
        <dbReference type="Proteomes" id="UP000655443"/>
    </source>
</evidence>
<dbReference type="SFLD" id="SFLDG01129">
    <property type="entry name" value="C1.5:_HAD__Beta-PGM__Phosphata"/>
    <property type="match status" value="1"/>
</dbReference>
<comment type="cofactor">
    <cofactor evidence="1">
        <name>Mg(2+)</name>
        <dbReference type="ChEBI" id="CHEBI:18420"/>
    </cofactor>
</comment>
<evidence type="ECO:0000313" key="6">
    <source>
        <dbReference type="EMBL" id="GHE11987.1"/>
    </source>
</evidence>
<evidence type="ECO:0008006" key="8">
    <source>
        <dbReference type="Google" id="ProtNLM"/>
    </source>
</evidence>
<evidence type="ECO:0000256" key="3">
    <source>
        <dbReference type="ARBA" id="ARBA00022801"/>
    </source>
</evidence>
<dbReference type="InterPro" id="IPR041492">
    <property type="entry name" value="HAD_2"/>
</dbReference>
<dbReference type="InterPro" id="IPR006439">
    <property type="entry name" value="HAD-SF_hydro_IA"/>
</dbReference>
<evidence type="ECO:0000256" key="5">
    <source>
        <dbReference type="SAM" id="MobiDB-lite"/>
    </source>
</evidence>
<dbReference type="EMBL" id="BMVG01000031">
    <property type="protein sequence ID" value="GHE11987.1"/>
    <property type="molecule type" value="Genomic_DNA"/>
</dbReference>
<dbReference type="SUPFAM" id="SSF56784">
    <property type="entry name" value="HAD-like"/>
    <property type="match status" value="1"/>
</dbReference>
<dbReference type="GO" id="GO:0016791">
    <property type="term" value="F:phosphatase activity"/>
    <property type="evidence" value="ECO:0007669"/>
    <property type="project" value="TreeGrafter"/>
</dbReference>
<feature type="region of interest" description="Disordered" evidence="5">
    <location>
        <begin position="229"/>
        <end position="248"/>
    </location>
</feature>
<dbReference type="PANTHER" id="PTHR46470:SF2">
    <property type="entry name" value="GLYCERALDEHYDE 3-PHOSPHATE PHOSPHATASE"/>
    <property type="match status" value="1"/>
</dbReference>
<evidence type="ECO:0000256" key="2">
    <source>
        <dbReference type="ARBA" id="ARBA00022723"/>
    </source>
</evidence>
<sequence>MRPLALPPAAAPAAVSALIAPGNQLYVAPFADEGPCDVTVLFDDSGHVAYADEQPEDRDIDGVLWERWGGTPSGPRQWALHHPARQREVMDQRPLCAVCSAEPDCNEHGVLWLLNADAALQKSLTFPRDIVTATPAVCLKDARRALRACHVLQQGFIALRVREAELVGVRGTVYSPTNPPQVDQDVRFDDDAIHRVIARQLLRELRGAVLDKVTLADCTLRHRRSSAEPTAAAASVTTMTRTGPATSPRPARKIALFDLDDTLTDHTAAFARWAAEYSRSTGIPLPWLLEAEQRHAGARHHFFEEIKSDFGIRTSIATLHAEYRRRSADLVPHRPEVCTALEELVDDGWALGVVTNGSPDAQRIKLDMARLTPYFDSVVVSGEYGVRKPDPALFRVALDELHADESTWAAMVGDRLDTDIQGGVRAGLHTVWIAAGRTHCPEGSVPTLAVDTTVEACDWLRSQPQVPTALVPTGPTAVRP</sequence>
<dbReference type="Proteomes" id="UP000655443">
    <property type="component" value="Unassembled WGS sequence"/>
</dbReference>
<reference evidence="6" key="1">
    <citation type="journal article" date="2014" name="Int. J. Syst. Evol. Microbiol.">
        <title>Complete genome sequence of Corynebacterium casei LMG S-19264T (=DSM 44701T), isolated from a smear-ripened cheese.</title>
        <authorList>
            <consortium name="US DOE Joint Genome Institute (JGI-PGF)"/>
            <person name="Walter F."/>
            <person name="Albersmeier A."/>
            <person name="Kalinowski J."/>
            <person name="Ruckert C."/>
        </authorList>
    </citation>
    <scope>NUCLEOTIDE SEQUENCE</scope>
    <source>
        <strain evidence="6">JCM 4714</strain>
    </source>
</reference>
<keyword evidence="4" id="KW-0460">Magnesium</keyword>
<proteinExistence type="predicted"/>
<organism evidence="6 7">
    <name type="scientific">Streptomyces alanosinicus</name>
    <dbReference type="NCBI Taxonomy" id="68171"/>
    <lineage>
        <taxon>Bacteria</taxon>
        <taxon>Bacillati</taxon>
        <taxon>Actinomycetota</taxon>
        <taxon>Actinomycetes</taxon>
        <taxon>Kitasatosporales</taxon>
        <taxon>Streptomycetaceae</taxon>
        <taxon>Streptomyces</taxon>
    </lineage>
</organism>
<protein>
    <recommendedName>
        <fullName evidence="8">HAD family hydrolase</fullName>
    </recommendedName>
</protein>
<dbReference type="InterPro" id="IPR051400">
    <property type="entry name" value="HAD-like_hydrolase"/>
</dbReference>
<keyword evidence="7" id="KW-1185">Reference proteome</keyword>
<comment type="caution">
    <text evidence="6">The sequence shown here is derived from an EMBL/GenBank/DDBJ whole genome shotgun (WGS) entry which is preliminary data.</text>
</comment>
<evidence type="ECO:0000256" key="1">
    <source>
        <dbReference type="ARBA" id="ARBA00001946"/>
    </source>
</evidence>
<keyword evidence="3" id="KW-0378">Hydrolase</keyword>
<dbReference type="GO" id="GO:0044281">
    <property type="term" value="P:small molecule metabolic process"/>
    <property type="evidence" value="ECO:0007669"/>
    <property type="project" value="UniProtKB-ARBA"/>
</dbReference>
<dbReference type="NCBIfam" id="TIGR01549">
    <property type="entry name" value="HAD-SF-IA-v1"/>
    <property type="match status" value="1"/>
</dbReference>
<dbReference type="Pfam" id="PF13419">
    <property type="entry name" value="HAD_2"/>
    <property type="match status" value="1"/>
</dbReference>
<gene>
    <name evidence="6" type="ORF">GCM10010339_73690</name>
</gene>
<dbReference type="Gene3D" id="1.10.150.520">
    <property type="match status" value="1"/>
</dbReference>
<name>A0A918YQK8_9ACTN</name>
<dbReference type="InterPro" id="IPR036412">
    <property type="entry name" value="HAD-like_sf"/>
</dbReference>
<dbReference type="Gene3D" id="3.40.50.1000">
    <property type="entry name" value="HAD superfamily/HAD-like"/>
    <property type="match status" value="1"/>
</dbReference>
<dbReference type="PANTHER" id="PTHR46470">
    <property type="entry name" value="N-ACYLNEURAMINATE-9-PHOSPHATASE"/>
    <property type="match status" value="1"/>
</dbReference>